<keyword evidence="4" id="KW-0489">Methyltransferase</keyword>
<evidence type="ECO:0000256" key="1">
    <source>
        <dbReference type="ARBA" id="ARBA00022691"/>
    </source>
</evidence>
<reference evidence="4 5" key="1">
    <citation type="submission" date="2016-10" db="EMBL/GenBank/DDBJ databases">
        <authorList>
            <person name="de Groot N.N."/>
        </authorList>
    </citation>
    <scope>NUCLEOTIDE SEQUENCE [LARGE SCALE GENOMIC DNA]</scope>
    <source>
        <strain evidence="4 5">CGMCC 1.9156</strain>
    </source>
</reference>
<feature type="domain" description="TsaA-like" evidence="3">
    <location>
        <begin position="7"/>
        <end position="130"/>
    </location>
</feature>
<evidence type="ECO:0000259" key="3">
    <source>
        <dbReference type="PROSITE" id="PS51668"/>
    </source>
</evidence>
<dbReference type="RefSeq" id="WP_093920284.1">
    <property type="nucleotide sequence ID" value="NZ_FONW01000006.1"/>
</dbReference>
<dbReference type="Gene3D" id="2.40.30.70">
    <property type="entry name" value="YaeB-like"/>
    <property type="match status" value="1"/>
</dbReference>
<keyword evidence="4" id="KW-0808">Transferase</keyword>
<dbReference type="PROSITE" id="PS01318">
    <property type="entry name" value="TSAA_1"/>
    <property type="match status" value="1"/>
</dbReference>
<dbReference type="Pfam" id="PF01980">
    <property type="entry name" value="TrmO_N"/>
    <property type="match status" value="1"/>
</dbReference>
<name>A0A1I2IQ86_9BACT</name>
<dbReference type="EMBL" id="FONW01000006">
    <property type="protein sequence ID" value="SFF43870.1"/>
    <property type="molecule type" value="Genomic_DNA"/>
</dbReference>
<dbReference type="GO" id="GO:0032259">
    <property type="term" value="P:methylation"/>
    <property type="evidence" value="ECO:0007669"/>
    <property type="project" value="UniProtKB-KW"/>
</dbReference>
<protein>
    <submittedName>
        <fullName evidence="4">tRNA-Thr(GGU) m(6)t(6)A37 methyltransferase TsaA</fullName>
    </submittedName>
</protein>
<proteinExistence type="inferred from homology"/>
<dbReference type="PROSITE" id="PS51668">
    <property type="entry name" value="TSAA_2"/>
    <property type="match status" value="1"/>
</dbReference>
<dbReference type="AlphaFoldDB" id="A0A1I2IQ86"/>
<evidence type="ECO:0000313" key="5">
    <source>
        <dbReference type="Proteomes" id="UP000198964"/>
    </source>
</evidence>
<dbReference type="STRING" id="655355.SAMN05216283_106153"/>
<dbReference type="PANTHER" id="PTHR12818:SF0">
    <property type="entry name" value="TRNA (ADENINE(37)-N6)-METHYLTRANSFERASE"/>
    <property type="match status" value="1"/>
</dbReference>
<dbReference type="InterPro" id="IPR023370">
    <property type="entry name" value="TrmO-like_N"/>
</dbReference>
<dbReference type="InterPro" id="IPR040372">
    <property type="entry name" value="YaeB-like"/>
</dbReference>
<dbReference type="GO" id="GO:0008168">
    <property type="term" value="F:methyltransferase activity"/>
    <property type="evidence" value="ECO:0007669"/>
    <property type="project" value="UniProtKB-KW"/>
</dbReference>
<keyword evidence="5" id="KW-1185">Reference proteome</keyword>
<gene>
    <name evidence="4" type="ORF">SAMN05216283_106153</name>
</gene>
<evidence type="ECO:0000256" key="2">
    <source>
        <dbReference type="ARBA" id="ARBA00033753"/>
    </source>
</evidence>
<dbReference type="SUPFAM" id="SSF118196">
    <property type="entry name" value="YaeB-like"/>
    <property type="match status" value="1"/>
</dbReference>
<dbReference type="PANTHER" id="PTHR12818">
    <property type="entry name" value="TRNA (ADENINE(37)-N6)-METHYLTRANSFERASE"/>
    <property type="match status" value="1"/>
</dbReference>
<dbReference type="InterPro" id="IPR023368">
    <property type="entry name" value="UPF0066_cons_site"/>
</dbReference>
<accession>A0A1I2IQ86</accession>
<keyword evidence="1" id="KW-0949">S-adenosyl-L-methionine</keyword>
<sequence>MNNAMQLKPIGVVKAENGFAIQLDKAFIPALKNIAGFSHLQVLWWGHLSDSDEERQSLTFQKPYSKGPEEVGVFATRAEVRPNPILITNIDVLHIDQETGTIHIPYIDAANNSPVLDIKPYHFSERVKDCEVPDWCKHWPQNHEDTASFDWDQEFNF</sequence>
<comment type="similarity">
    <text evidence="2">Belongs to the tRNA methyltransferase O family.</text>
</comment>
<evidence type="ECO:0000313" key="4">
    <source>
        <dbReference type="EMBL" id="SFF43870.1"/>
    </source>
</evidence>
<dbReference type="InterPro" id="IPR036413">
    <property type="entry name" value="YaeB-like_sf"/>
</dbReference>
<dbReference type="InterPro" id="IPR036414">
    <property type="entry name" value="YaeB_N_sf"/>
</dbReference>
<dbReference type="Proteomes" id="UP000198964">
    <property type="component" value="Unassembled WGS sequence"/>
</dbReference>
<organism evidence="4 5">
    <name type="scientific">Sunxiuqinia elliptica</name>
    <dbReference type="NCBI Taxonomy" id="655355"/>
    <lineage>
        <taxon>Bacteria</taxon>
        <taxon>Pseudomonadati</taxon>
        <taxon>Bacteroidota</taxon>
        <taxon>Bacteroidia</taxon>
        <taxon>Marinilabiliales</taxon>
        <taxon>Prolixibacteraceae</taxon>
        <taxon>Sunxiuqinia</taxon>
    </lineage>
</organism>